<protein>
    <submittedName>
        <fullName evidence="1">Uncharacterized protein</fullName>
    </submittedName>
</protein>
<dbReference type="AlphaFoldDB" id="A0A5M8PPP9"/>
<comment type="caution">
    <text evidence="1">The sequence shown here is derived from an EMBL/GenBank/DDBJ whole genome shotgun (WGS) entry which is preliminary data.</text>
</comment>
<organism evidence="1 2">
    <name type="scientific">Lasallia pustulata</name>
    <dbReference type="NCBI Taxonomy" id="136370"/>
    <lineage>
        <taxon>Eukaryota</taxon>
        <taxon>Fungi</taxon>
        <taxon>Dikarya</taxon>
        <taxon>Ascomycota</taxon>
        <taxon>Pezizomycotina</taxon>
        <taxon>Lecanoromycetes</taxon>
        <taxon>OSLEUM clade</taxon>
        <taxon>Umbilicariomycetidae</taxon>
        <taxon>Umbilicariales</taxon>
        <taxon>Umbilicariaceae</taxon>
        <taxon>Lasallia</taxon>
    </lineage>
</organism>
<gene>
    <name evidence="1" type="ORF">FRX48_04788</name>
</gene>
<reference evidence="1 2" key="1">
    <citation type="submission" date="2019-09" db="EMBL/GenBank/DDBJ databases">
        <title>The hologenome of the rock-dwelling lichen Lasallia pustulata.</title>
        <authorList>
            <person name="Greshake Tzovaras B."/>
            <person name="Segers F."/>
            <person name="Bicker A."/>
            <person name="Dal Grande F."/>
            <person name="Otte J."/>
            <person name="Hankeln T."/>
            <person name="Schmitt I."/>
            <person name="Ebersberger I."/>
        </authorList>
    </citation>
    <scope>NUCLEOTIDE SEQUENCE [LARGE SCALE GENOMIC DNA]</scope>
    <source>
        <strain evidence="1">A1-1</strain>
    </source>
</reference>
<evidence type="ECO:0000313" key="2">
    <source>
        <dbReference type="Proteomes" id="UP000324767"/>
    </source>
</evidence>
<evidence type="ECO:0000313" key="1">
    <source>
        <dbReference type="EMBL" id="KAA6411508.1"/>
    </source>
</evidence>
<dbReference type="EMBL" id="VXIT01000007">
    <property type="protein sequence ID" value="KAA6411508.1"/>
    <property type="molecule type" value="Genomic_DNA"/>
</dbReference>
<accession>A0A5M8PPP9</accession>
<dbReference type="Proteomes" id="UP000324767">
    <property type="component" value="Unassembled WGS sequence"/>
</dbReference>
<sequence>MFTLQLLSYEPSKLHILPSCFLSSCPFPFVNRFSTVVSSDGTLRRLLRPHKPCGRAECLILISCSEGVRWEKVLERSFLERVENLVLTSREARDRPAGGLSEEYGLLLLIDTNDQATPTTVQTPATKRR</sequence>
<proteinExistence type="predicted"/>
<name>A0A5M8PPP9_9LECA</name>